<evidence type="ECO:0000313" key="5">
    <source>
        <dbReference type="EMBL" id="QHC54910.1"/>
    </source>
</evidence>
<keyword evidence="2" id="KW-0732">Signal</keyword>
<dbReference type="InterPro" id="IPR006976">
    <property type="entry name" value="VanZ-like"/>
</dbReference>
<evidence type="ECO:0000256" key="2">
    <source>
        <dbReference type="SAM" id="SignalP"/>
    </source>
</evidence>
<evidence type="ECO:0000256" key="1">
    <source>
        <dbReference type="SAM" id="Phobius"/>
    </source>
</evidence>
<dbReference type="EMBL" id="CP047186">
    <property type="protein sequence ID" value="QHC54910.1"/>
    <property type="molecule type" value="Genomic_DNA"/>
</dbReference>
<accession>A0A162J2Y8</accession>
<evidence type="ECO:0000259" key="3">
    <source>
        <dbReference type="Pfam" id="PF04892"/>
    </source>
</evidence>
<keyword evidence="1" id="KW-0812">Transmembrane</keyword>
<evidence type="ECO:0000313" key="7">
    <source>
        <dbReference type="Proteomes" id="UP000465031"/>
    </source>
</evidence>
<evidence type="ECO:0000313" key="6">
    <source>
        <dbReference type="Proteomes" id="UP000076717"/>
    </source>
</evidence>
<evidence type="ECO:0000313" key="4">
    <source>
        <dbReference type="EMBL" id="KZX21427.1"/>
    </source>
</evidence>
<dbReference type="AlphaFoldDB" id="A0A162J2Y8"/>
<proteinExistence type="predicted"/>
<reference evidence="4 6" key="1">
    <citation type="submission" date="2015-08" db="EMBL/GenBank/DDBJ databases">
        <title>Draft Genome Sequence of Rathayibacter sp. Strain VKM Ac-2596 Isolated from Leaf Gall Induced by Plant-Parasitic Nematodes.</title>
        <authorList>
            <person name="Vasilenko O.V."/>
            <person name="Starodumova I.P."/>
            <person name="Tarlachkov S.V."/>
            <person name="Dorofeeva L.V."/>
            <person name="Evtushenko L.I."/>
        </authorList>
    </citation>
    <scope>NUCLEOTIDE SEQUENCE [LARGE SCALE GENOMIC DNA]</scope>
    <source>
        <strain evidence="4 6">VKM Ac-2596</strain>
    </source>
</reference>
<feature type="transmembrane region" description="Helical" evidence="1">
    <location>
        <begin position="58"/>
        <end position="78"/>
    </location>
</feature>
<feature type="signal peptide" evidence="2">
    <location>
        <begin position="1"/>
        <end position="23"/>
    </location>
</feature>
<dbReference type="EMBL" id="LIIN01000039">
    <property type="protein sequence ID" value="KZX21427.1"/>
    <property type="molecule type" value="Genomic_DNA"/>
</dbReference>
<gene>
    <name evidence="4" type="ORF">ACH61_01437</name>
    <name evidence="5" type="ORF">GSU10_04120</name>
</gene>
<dbReference type="Proteomes" id="UP000465031">
    <property type="component" value="Chromosome"/>
</dbReference>
<organism evidence="4 6">
    <name type="scientific">Rathayibacter tanaceti</name>
    <dbReference type="NCBI Taxonomy" id="1671680"/>
    <lineage>
        <taxon>Bacteria</taxon>
        <taxon>Bacillati</taxon>
        <taxon>Actinomycetota</taxon>
        <taxon>Actinomycetes</taxon>
        <taxon>Micrococcales</taxon>
        <taxon>Microbacteriaceae</taxon>
        <taxon>Rathayibacter</taxon>
    </lineage>
</organism>
<reference evidence="7" key="3">
    <citation type="submission" date="2019-12" db="EMBL/GenBank/DDBJ databases">
        <title>Complete and draft genome sequences of new strains and members of some known species of the genus Rathayibacter isolated from plants.</title>
        <authorList>
            <person name="Tarlachkov S.V."/>
            <person name="Starodumova I.P."/>
            <person name="Dorofeeva L.V."/>
            <person name="Prisyazhnaya N.V."/>
            <person name="Leyn S."/>
            <person name="Zlamal J."/>
            <person name="Elan M."/>
            <person name="Osterman A.L."/>
            <person name="Nadler S."/>
            <person name="Subbotin S.A."/>
            <person name="Evtushenko L.I."/>
        </authorList>
    </citation>
    <scope>NUCLEOTIDE SEQUENCE [LARGE SCALE GENOMIC DNA]</scope>
    <source>
        <strain evidence="7">VKM Ac-2761</strain>
    </source>
</reference>
<dbReference type="RefSeq" id="WP_158286075.1">
    <property type="nucleotide sequence ID" value="NZ_CP047186.1"/>
</dbReference>
<feature type="chain" id="PRO_5041524721" evidence="2">
    <location>
        <begin position="24"/>
        <end position="173"/>
    </location>
</feature>
<feature type="transmembrane region" description="Helical" evidence="1">
    <location>
        <begin position="117"/>
        <end position="137"/>
    </location>
</feature>
<dbReference type="PATRIC" id="fig|1671680.3.peg.1522"/>
<keyword evidence="6" id="KW-1185">Reference proteome</keyword>
<keyword evidence="1" id="KW-0472">Membrane</keyword>
<dbReference type="Proteomes" id="UP000076717">
    <property type="component" value="Unassembled WGS sequence"/>
</dbReference>
<feature type="domain" description="VanZ-like" evidence="3">
    <location>
        <begin position="18"/>
        <end position="132"/>
    </location>
</feature>
<name>A0A162J2Y8_9MICO</name>
<dbReference type="KEGG" id="rte:GSU10_04120"/>
<sequence length="173" mass="18077">MPRSLTRLSLTLLLGVPYLAALAAIAFWPTPVDAAIDGDLGRVTSWFARHGLPAVDYGFIESAANIALFIPLGLLVALNLRPRRAWIAVLVGAVTSSVIELGQLLFLAARFATAHDVLMNTSGAALGAVAGVLLSTVMSARERRRAAEWDDAFAHLPLHGASGVAADGPGRAS</sequence>
<protein>
    <submittedName>
        <fullName evidence="5">VanZ family protein</fullName>
    </submittedName>
    <submittedName>
        <fullName evidence="4">VanZ like family protein</fullName>
    </submittedName>
</protein>
<keyword evidence="1" id="KW-1133">Transmembrane helix</keyword>
<feature type="transmembrane region" description="Helical" evidence="1">
    <location>
        <begin position="85"/>
        <end position="111"/>
    </location>
</feature>
<dbReference type="OrthoDB" id="3787741at2"/>
<dbReference type="Pfam" id="PF04892">
    <property type="entry name" value="VanZ"/>
    <property type="match status" value="1"/>
</dbReference>
<reference evidence="5" key="2">
    <citation type="submission" date="2019-12" db="EMBL/GenBank/DDBJ databases">
        <title>Complete and Draft Genome Sequences of New Strains and Members of Some Known Species of the Genus Rathayibacter isolated from Plants.</title>
        <authorList>
            <person name="Tarlachkov S.V."/>
            <person name="Starodumova I.P."/>
            <person name="Dorofeeva L.V."/>
            <person name="Prisyazhnaya N.V."/>
            <person name="Leyn S.A."/>
            <person name="Zlamal J.E."/>
            <person name="Elane M.L."/>
            <person name="Osterman A.L."/>
            <person name="Nadler S.A."/>
            <person name="Subbotin S.A."/>
            <person name="Evtushenko L.I."/>
        </authorList>
    </citation>
    <scope>NUCLEOTIDE SEQUENCE</scope>
    <source>
        <strain evidence="5">VKM Ac-2761</strain>
    </source>
</reference>